<feature type="non-terminal residue" evidence="1">
    <location>
        <position position="1"/>
    </location>
</feature>
<evidence type="ECO:0000313" key="2">
    <source>
        <dbReference type="Proteomes" id="UP000267469"/>
    </source>
</evidence>
<gene>
    <name evidence="1" type="ORF">ED312_12085</name>
</gene>
<organism evidence="1 2">
    <name type="scientific">Sinomicrobium pectinilyticum</name>
    <dbReference type="NCBI Taxonomy" id="1084421"/>
    <lineage>
        <taxon>Bacteria</taxon>
        <taxon>Pseudomonadati</taxon>
        <taxon>Bacteroidota</taxon>
        <taxon>Flavobacteriia</taxon>
        <taxon>Flavobacteriales</taxon>
        <taxon>Flavobacteriaceae</taxon>
        <taxon>Sinomicrobium</taxon>
    </lineage>
</organism>
<dbReference type="Proteomes" id="UP000267469">
    <property type="component" value="Unassembled WGS sequence"/>
</dbReference>
<protein>
    <submittedName>
        <fullName evidence="1">Uncharacterized protein</fullName>
    </submittedName>
</protein>
<name>A0A3N0ECP3_SINP1</name>
<accession>A0A3N0ECP3</accession>
<dbReference type="EMBL" id="RJTM01000086">
    <property type="protein sequence ID" value="RNL85601.1"/>
    <property type="molecule type" value="Genomic_DNA"/>
</dbReference>
<dbReference type="AlphaFoldDB" id="A0A3N0ECP3"/>
<reference evidence="1 2" key="1">
    <citation type="submission" date="2018-10" db="EMBL/GenBank/DDBJ databases">
        <title>Sinomicrobium pectinilyticum sp. nov., a pectinase-producing bacterium isolated from alkaline and saline soil, and emended description of the genus Sinomicrobium.</title>
        <authorList>
            <person name="Cheng B."/>
            <person name="Li C."/>
            <person name="Lai Q."/>
            <person name="Du M."/>
            <person name="Shao Z."/>
            <person name="Xu P."/>
            <person name="Yang C."/>
        </authorList>
    </citation>
    <scope>NUCLEOTIDE SEQUENCE [LARGE SCALE GENOMIC DNA]</scope>
    <source>
        <strain evidence="1 2">5DNS001</strain>
    </source>
</reference>
<sequence length="85" mass="9436">EWVWRIPNPLNGTIQAYPGINNPVVSSIILMNTGSASGLSSQVLARSKEAFGKNPNEIKVLKTPLLSKVLNIIHVHYYFPEKYDG</sequence>
<evidence type="ECO:0000313" key="1">
    <source>
        <dbReference type="EMBL" id="RNL85601.1"/>
    </source>
</evidence>
<proteinExistence type="predicted"/>
<comment type="caution">
    <text evidence="1">The sequence shown here is derived from an EMBL/GenBank/DDBJ whole genome shotgun (WGS) entry which is preliminary data.</text>
</comment>
<keyword evidence="2" id="KW-1185">Reference proteome</keyword>